<feature type="non-terminal residue" evidence="1">
    <location>
        <position position="1"/>
    </location>
</feature>
<proteinExistence type="predicted"/>
<protein>
    <recommendedName>
        <fullName evidence="2">RWD domain-containing protein</fullName>
    </recommendedName>
</protein>
<dbReference type="AlphaFoldDB" id="A0A0B7A8P5"/>
<accession>A0A0B7A8P5</accession>
<dbReference type="PANTHER" id="PTHR40237:SF1">
    <property type="entry name" value="LD44813P"/>
    <property type="match status" value="1"/>
</dbReference>
<evidence type="ECO:0000313" key="1">
    <source>
        <dbReference type="EMBL" id="CEK76355.1"/>
    </source>
</evidence>
<name>A0A0B7A8P5_9EUPU</name>
<evidence type="ECO:0008006" key="2">
    <source>
        <dbReference type="Google" id="ProtNLM"/>
    </source>
</evidence>
<sequence length="102" mass="11474">LFRSEASIEYLFGYTSSEVFIVMSSGTDDFSASFRAELEQVKKELSTIENVKLIAAVPTLVRVEIKKTEHKQVAVTCLFQASYPEVPLVTEIRSKNLSDRVL</sequence>
<feature type="non-terminal residue" evidence="1">
    <location>
        <position position="102"/>
    </location>
</feature>
<dbReference type="EMBL" id="HACG01029490">
    <property type="protein sequence ID" value="CEK76355.1"/>
    <property type="molecule type" value="Transcribed_RNA"/>
</dbReference>
<dbReference type="PANTHER" id="PTHR40237">
    <property type="entry name" value="LD44813P"/>
    <property type="match status" value="1"/>
</dbReference>
<reference evidence="1" key="1">
    <citation type="submission" date="2014-12" db="EMBL/GenBank/DDBJ databases">
        <title>Insight into the proteome of Arion vulgaris.</title>
        <authorList>
            <person name="Aradska J."/>
            <person name="Bulat T."/>
            <person name="Smidak R."/>
            <person name="Sarate P."/>
            <person name="Gangsoo J."/>
            <person name="Sialana F."/>
            <person name="Bilban M."/>
            <person name="Lubec G."/>
        </authorList>
    </citation>
    <scope>NUCLEOTIDE SEQUENCE</scope>
    <source>
        <tissue evidence="1">Skin</tissue>
    </source>
</reference>
<gene>
    <name evidence="1" type="primary">ORF99626</name>
</gene>
<organism evidence="1">
    <name type="scientific">Arion vulgaris</name>
    <dbReference type="NCBI Taxonomy" id="1028688"/>
    <lineage>
        <taxon>Eukaryota</taxon>
        <taxon>Metazoa</taxon>
        <taxon>Spiralia</taxon>
        <taxon>Lophotrochozoa</taxon>
        <taxon>Mollusca</taxon>
        <taxon>Gastropoda</taxon>
        <taxon>Heterobranchia</taxon>
        <taxon>Euthyneura</taxon>
        <taxon>Panpulmonata</taxon>
        <taxon>Eupulmonata</taxon>
        <taxon>Stylommatophora</taxon>
        <taxon>Helicina</taxon>
        <taxon>Arionoidea</taxon>
        <taxon>Arionidae</taxon>
        <taxon>Arion</taxon>
    </lineage>
</organism>